<evidence type="ECO:0000313" key="2">
    <source>
        <dbReference type="Proteomes" id="UP001203852"/>
    </source>
</evidence>
<sequence length="230" mass="25856">MTTTDAQEQGEGLMAFWSDIDAEYVLRYQQWHNCEHIPERVSIPGFLEGRRYRSLTDEPHFLMFYETKDTAVLASDAYMAALNAPTPWTREALTHFRKPVRSIYSKLAAVGAPGKFTAPYMVSLRFDLPEGGEAEYAQSWIKAVGEAEGVQRVRLYRADSAVSNITTSERKIYGGGPGKQAYLVFVELSGPPDKVADPISQSDEHVKIKRENDEVGKYWLEIAHRPGHAA</sequence>
<dbReference type="AlphaFoldDB" id="A0AAN6DWR2"/>
<organism evidence="1 2">
    <name type="scientific">Exophiala viscosa</name>
    <dbReference type="NCBI Taxonomy" id="2486360"/>
    <lineage>
        <taxon>Eukaryota</taxon>
        <taxon>Fungi</taxon>
        <taxon>Dikarya</taxon>
        <taxon>Ascomycota</taxon>
        <taxon>Pezizomycotina</taxon>
        <taxon>Eurotiomycetes</taxon>
        <taxon>Chaetothyriomycetidae</taxon>
        <taxon>Chaetothyriales</taxon>
        <taxon>Herpotrichiellaceae</taxon>
        <taxon>Exophiala</taxon>
    </lineage>
</organism>
<keyword evidence="2" id="KW-1185">Reference proteome</keyword>
<dbReference type="EMBL" id="MU404353">
    <property type="protein sequence ID" value="KAI1613528.1"/>
    <property type="molecule type" value="Genomic_DNA"/>
</dbReference>
<reference evidence="1" key="1">
    <citation type="journal article" date="2022" name="bioRxiv">
        <title>Deciphering the potential niche of two novel black yeast fungi from a biological soil crust based on their genomes, phenotypes, and melanin regulation.</title>
        <authorList>
            <consortium name="DOE Joint Genome Institute"/>
            <person name="Carr E.C."/>
            <person name="Barton Q."/>
            <person name="Grambo S."/>
            <person name="Sullivan M."/>
            <person name="Renfro C.M."/>
            <person name="Kuo A."/>
            <person name="Pangilinan J."/>
            <person name="Lipzen A."/>
            <person name="Keymanesh K."/>
            <person name="Savage E."/>
            <person name="Barry K."/>
            <person name="Grigoriev I.V."/>
            <person name="Riekhof W.R."/>
            <person name="Harris S.S."/>
        </authorList>
    </citation>
    <scope>NUCLEOTIDE SEQUENCE</scope>
    <source>
        <strain evidence="1">JF 03-4F</strain>
    </source>
</reference>
<name>A0AAN6DWR2_9EURO</name>
<accession>A0AAN6DWR2</accession>
<protein>
    <submittedName>
        <fullName evidence="1">Uncharacterized protein</fullName>
    </submittedName>
</protein>
<proteinExistence type="predicted"/>
<gene>
    <name evidence="1" type="ORF">EDD36DRAFT_199818</name>
</gene>
<evidence type="ECO:0000313" key="1">
    <source>
        <dbReference type="EMBL" id="KAI1613528.1"/>
    </source>
</evidence>
<dbReference type="Proteomes" id="UP001203852">
    <property type="component" value="Unassembled WGS sequence"/>
</dbReference>
<comment type="caution">
    <text evidence="1">The sequence shown here is derived from an EMBL/GenBank/DDBJ whole genome shotgun (WGS) entry which is preliminary data.</text>
</comment>